<dbReference type="Pfam" id="PF03070">
    <property type="entry name" value="TENA_THI-4"/>
    <property type="match status" value="1"/>
</dbReference>
<accession>A0AAP4F616</accession>
<dbReference type="GO" id="GO:0008972">
    <property type="term" value="F:phosphomethylpyrimidine kinase activity"/>
    <property type="evidence" value="ECO:0007669"/>
    <property type="project" value="UniProtKB-EC"/>
</dbReference>
<evidence type="ECO:0000256" key="16">
    <source>
        <dbReference type="ARBA" id="ARBA00023268"/>
    </source>
</evidence>
<dbReference type="InterPro" id="IPR013749">
    <property type="entry name" value="PM/HMP-P_kinase-1"/>
</dbReference>
<comment type="pathway">
    <text evidence="6">Cofactor biosynthesis; thiamine diphosphate biosynthesis; 4-amino-2-methyl-5-diphosphomethylpyrimidine from 5-amino-1-(5-phospho-D-ribosyl)imidazole: step 3/3.</text>
</comment>
<organism evidence="27 28">
    <name type="scientific">Corynebacterium propinquum</name>
    <dbReference type="NCBI Taxonomy" id="43769"/>
    <lineage>
        <taxon>Bacteria</taxon>
        <taxon>Bacillati</taxon>
        <taxon>Actinomycetota</taxon>
        <taxon>Actinomycetes</taxon>
        <taxon>Mycobacteriales</taxon>
        <taxon>Corynebacteriaceae</taxon>
        <taxon>Corynebacterium</taxon>
    </lineage>
</organism>
<dbReference type="EMBL" id="JASNVP010000002">
    <property type="protein sequence ID" value="MDK4325492.1"/>
    <property type="molecule type" value="Genomic_DNA"/>
</dbReference>
<dbReference type="Pfam" id="PF08543">
    <property type="entry name" value="Phos_pyr_kin"/>
    <property type="match status" value="1"/>
</dbReference>
<feature type="domain" description="Pyridoxamine kinase/Phosphomethylpyrimidine kinase" evidence="25">
    <location>
        <begin position="36"/>
        <end position="283"/>
    </location>
</feature>
<dbReference type="EC" id="2.7.4.7" evidence="10"/>
<dbReference type="PANTHER" id="PTHR20858:SF17">
    <property type="entry name" value="HYDROXYMETHYLPYRIMIDINE_PHOSPHOMETHYLPYRIMIDINE KINASE THI20-RELATED"/>
    <property type="match status" value="1"/>
</dbReference>
<dbReference type="NCBIfam" id="NF011301">
    <property type="entry name" value="PRK14713.1"/>
    <property type="match status" value="1"/>
</dbReference>
<evidence type="ECO:0000256" key="10">
    <source>
        <dbReference type="ARBA" id="ARBA00012963"/>
    </source>
</evidence>
<dbReference type="RefSeq" id="WP_259816269.1">
    <property type="nucleotide sequence ID" value="NZ_CABIYR010000002.1"/>
</dbReference>
<comment type="caution">
    <text evidence="27">The sequence shown here is derived from an EMBL/GenBank/DDBJ whole genome shotgun (WGS) entry which is preliminary data.</text>
</comment>
<evidence type="ECO:0000313" key="27">
    <source>
        <dbReference type="EMBL" id="MDK4325492.1"/>
    </source>
</evidence>
<reference evidence="27 29" key="1">
    <citation type="submission" date="2023-05" db="EMBL/GenBank/DDBJ databases">
        <title>Metabolic capabilities are highly conserved among human nasal-associated Corynebacterium species in pangenomic analyses.</title>
        <authorList>
            <person name="Tran T.H."/>
            <person name="Roberts A.Q."/>
            <person name="Escapa I.F."/>
            <person name="Gao W."/>
            <person name="Conlan S."/>
            <person name="Kong H."/>
            <person name="Segre J.A."/>
            <person name="Kelly M.S."/>
            <person name="Lemon K.P."/>
        </authorList>
    </citation>
    <scope>NUCLEOTIDE SEQUENCE</scope>
    <source>
        <strain evidence="27">KPL2654</strain>
        <strain evidence="26 29">KPL2811</strain>
    </source>
</reference>
<keyword evidence="15" id="KW-0784">Thiamine biosynthesis</keyword>
<sequence length="524" mass="56849">MDRKSVYDFGLVFAANFASLEDMKTNARILSIAGTDPTGGAGVQADLKSIAAAGGFGMSVVTALVAQNTQGVRSIHTPPQNFLREQLASVADDVELDAVKIGMLGDSATVDTVSEWLRGRSNTTVVLDPVMVASSGDRLLQSEAEAKVRELCKHVDVITPNLKELAVLVEDDEATDFDAAVEQAQRFAKTHDVNVIVKGGHLDGSIADNAAVSADGSVHRVPAVRVDTKNTHGTGCSLSSALATRLGGGETLHSALEWSTHWLHEAIATADALGVGKGNGPVDHFHQLRRFAAYADTTPWTFPVNDDAPAPAIAAQGPHTSQLWEQTGTLWRQIMELPFISALTSGELSEDDFLFYLAQDALYLELYSRALARLSTIAPTADEQVWWAKAAQECLTVEAELHRSFDVPKVDPSPITAAYTDFLVARTFTDDYAVGVAAVLPCFWLYAEIGEAIAQHNHAQHPYHSWLETYSDPDFAEDARTAIRVVEQAFANASESTRKRATRAYLMASAHEREFFDQAARRQR</sequence>
<evidence type="ECO:0000256" key="5">
    <source>
        <dbReference type="ARBA" id="ARBA00003848"/>
    </source>
</evidence>
<dbReference type="SUPFAM" id="SSF53613">
    <property type="entry name" value="Ribokinase-like"/>
    <property type="match status" value="1"/>
</dbReference>
<evidence type="ECO:0000256" key="1">
    <source>
        <dbReference type="ARBA" id="ARBA00000151"/>
    </source>
</evidence>
<dbReference type="InterPro" id="IPR016084">
    <property type="entry name" value="Haem_Oase-like_multi-hlx"/>
</dbReference>
<evidence type="ECO:0000256" key="2">
    <source>
        <dbReference type="ARBA" id="ARBA00000565"/>
    </source>
</evidence>
<dbReference type="GO" id="GO:0005524">
    <property type="term" value="F:ATP binding"/>
    <property type="evidence" value="ECO:0007669"/>
    <property type="project" value="UniProtKB-KW"/>
</dbReference>
<evidence type="ECO:0000313" key="29">
    <source>
        <dbReference type="Proteomes" id="UP001243856"/>
    </source>
</evidence>
<dbReference type="NCBIfam" id="TIGR00097">
    <property type="entry name" value="HMP-P_kinase"/>
    <property type="match status" value="1"/>
</dbReference>
<proteinExistence type="inferred from homology"/>
<protein>
    <recommendedName>
        <fullName evidence="23">Thiamine biosynthesis multifunctional protein ThiED</fullName>
        <ecNumber evidence="9">2.5.1.3</ecNumber>
        <ecNumber evidence="8">2.7.1.49</ecNumber>
        <ecNumber evidence="10">2.7.4.7</ecNumber>
    </recommendedName>
</protein>
<dbReference type="GO" id="GO:0004789">
    <property type="term" value="F:thiamine-phosphate diphosphorylase activity"/>
    <property type="evidence" value="ECO:0007669"/>
    <property type="project" value="UniProtKB-EC"/>
</dbReference>
<keyword evidence="11 27" id="KW-0808">Transferase</keyword>
<comment type="similarity">
    <text evidence="21">In the central section; belongs to the ThiD family.</text>
</comment>
<dbReference type="AlphaFoldDB" id="A0AAP4F616"/>
<dbReference type="EC" id="2.5.1.3" evidence="9"/>
<evidence type="ECO:0000256" key="4">
    <source>
        <dbReference type="ARBA" id="ARBA00003814"/>
    </source>
</evidence>
<evidence type="ECO:0000256" key="14">
    <source>
        <dbReference type="ARBA" id="ARBA00022840"/>
    </source>
</evidence>
<keyword evidence="29" id="KW-1185">Reference proteome</keyword>
<name>A0AAP4F616_9CORY</name>
<evidence type="ECO:0000256" key="9">
    <source>
        <dbReference type="ARBA" id="ARBA00012830"/>
    </source>
</evidence>
<evidence type="ECO:0000256" key="23">
    <source>
        <dbReference type="ARBA" id="ARBA00067202"/>
    </source>
</evidence>
<dbReference type="CDD" id="cd01169">
    <property type="entry name" value="HMPP_kinase"/>
    <property type="match status" value="1"/>
</dbReference>
<evidence type="ECO:0000256" key="20">
    <source>
        <dbReference type="ARBA" id="ARBA00061283"/>
    </source>
</evidence>
<evidence type="ECO:0000256" key="13">
    <source>
        <dbReference type="ARBA" id="ARBA00022777"/>
    </source>
</evidence>
<evidence type="ECO:0000256" key="7">
    <source>
        <dbReference type="ARBA" id="ARBA00005165"/>
    </source>
</evidence>
<evidence type="ECO:0000256" key="18">
    <source>
        <dbReference type="ARBA" id="ARBA00047851"/>
    </source>
</evidence>
<keyword evidence="12" id="KW-0547">Nucleotide-binding</keyword>
<dbReference type="FunFam" id="3.40.1190.20:FF:000003">
    <property type="entry name" value="Phosphomethylpyrimidine kinase ThiD"/>
    <property type="match status" value="1"/>
</dbReference>
<dbReference type="GO" id="GO:0009228">
    <property type="term" value="P:thiamine biosynthetic process"/>
    <property type="evidence" value="ECO:0007669"/>
    <property type="project" value="UniProtKB-KW"/>
</dbReference>
<comment type="function">
    <text evidence="5">Catalyzes the phosphorylation of hydroxymethylpyrimidine phosphate (HMP-P) to HMP-PP, and of HMP to HMP-P.</text>
</comment>
<dbReference type="Proteomes" id="UP001226160">
    <property type="component" value="Unassembled WGS sequence"/>
</dbReference>
<evidence type="ECO:0000313" key="26">
    <source>
        <dbReference type="EMBL" id="MDK4299659.1"/>
    </source>
</evidence>
<comment type="catalytic activity">
    <reaction evidence="18">
        <text>2-(2-carboxy-4-methylthiazol-5-yl)ethyl phosphate + 4-amino-2-methyl-5-(diphosphooxymethyl)pyrimidine + 2 H(+) = thiamine phosphate + CO2 + diphosphate</text>
        <dbReference type="Rhea" id="RHEA:47848"/>
        <dbReference type="ChEBI" id="CHEBI:15378"/>
        <dbReference type="ChEBI" id="CHEBI:16526"/>
        <dbReference type="ChEBI" id="CHEBI:33019"/>
        <dbReference type="ChEBI" id="CHEBI:37575"/>
        <dbReference type="ChEBI" id="CHEBI:57841"/>
        <dbReference type="ChEBI" id="CHEBI:62890"/>
        <dbReference type="EC" id="2.5.1.3"/>
    </reaction>
</comment>
<gene>
    <name evidence="26" type="ORF">QPX45_00070</name>
    <name evidence="27" type="ORF">QPX54_03050</name>
</gene>
<comment type="similarity">
    <text evidence="20">In the N-terminal section; belongs to the thiamine-phosphate synthase family.</text>
</comment>
<dbReference type="EC" id="2.7.1.49" evidence="8"/>
<evidence type="ECO:0000256" key="15">
    <source>
        <dbReference type="ARBA" id="ARBA00022977"/>
    </source>
</evidence>
<evidence type="ECO:0000256" key="21">
    <source>
        <dbReference type="ARBA" id="ARBA00061288"/>
    </source>
</evidence>
<evidence type="ECO:0000256" key="19">
    <source>
        <dbReference type="ARBA" id="ARBA00047883"/>
    </source>
</evidence>
<evidence type="ECO:0000259" key="24">
    <source>
        <dbReference type="Pfam" id="PF03070"/>
    </source>
</evidence>
<dbReference type="PANTHER" id="PTHR20858">
    <property type="entry name" value="PHOSPHOMETHYLPYRIMIDINE KINASE"/>
    <property type="match status" value="1"/>
</dbReference>
<dbReference type="GO" id="GO:0005829">
    <property type="term" value="C:cytosol"/>
    <property type="evidence" value="ECO:0007669"/>
    <property type="project" value="TreeGrafter"/>
</dbReference>
<evidence type="ECO:0000256" key="12">
    <source>
        <dbReference type="ARBA" id="ARBA00022741"/>
    </source>
</evidence>
<dbReference type="SUPFAM" id="SSF48613">
    <property type="entry name" value="Heme oxygenase-like"/>
    <property type="match status" value="1"/>
</dbReference>
<evidence type="ECO:0000256" key="6">
    <source>
        <dbReference type="ARBA" id="ARBA00004769"/>
    </source>
</evidence>
<evidence type="ECO:0000259" key="25">
    <source>
        <dbReference type="Pfam" id="PF08543"/>
    </source>
</evidence>
<keyword evidence="16" id="KW-0511">Multifunctional enzyme</keyword>
<comment type="catalytic activity">
    <reaction evidence="2">
        <text>4-amino-2-methyl-5-(phosphooxymethyl)pyrimidine + ATP = 4-amino-2-methyl-5-(diphosphooxymethyl)pyrimidine + ADP</text>
        <dbReference type="Rhea" id="RHEA:19893"/>
        <dbReference type="ChEBI" id="CHEBI:30616"/>
        <dbReference type="ChEBI" id="CHEBI:57841"/>
        <dbReference type="ChEBI" id="CHEBI:58354"/>
        <dbReference type="ChEBI" id="CHEBI:456216"/>
        <dbReference type="EC" id="2.7.4.7"/>
    </reaction>
</comment>
<comment type="similarity">
    <text evidence="22">In the C-terminal section; belongs to the thiaminase-2 family.</text>
</comment>
<dbReference type="Proteomes" id="UP001243856">
    <property type="component" value="Unassembled WGS sequence"/>
</dbReference>
<keyword evidence="14" id="KW-0067">ATP-binding</keyword>
<dbReference type="CDD" id="cd19365">
    <property type="entry name" value="TenA_C-like"/>
    <property type="match status" value="1"/>
</dbReference>
<evidence type="ECO:0000256" key="22">
    <source>
        <dbReference type="ARBA" id="ARBA00061559"/>
    </source>
</evidence>
<dbReference type="InterPro" id="IPR029056">
    <property type="entry name" value="Ribokinase-like"/>
</dbReference>
<evidence type="ECO:0000256" key="17">
    <source>
        <dbReference type="ARBA" id="ARBA00047334"/>
    </source>
</evidence>
<evidence type="ECO:0000256" key="3">
    <source>
        <dbReference type="ARBA" id="ARBA00001946"/>
    </source>
</evidence>
<dbReference type="EMBL" id="JASNVK010000001">
    <property type="protein sequence ID" value="MDK4299659.1"/>
    <property type="molecule type" value="Genomic_DNA"/>
</dbReference>
<keyword evidence="13 27" id="KW-0418">Kinase</keyword>
<comment type="pathway">
    <text evidence="7">Cofactor biosynthesis; thiamine diphosphate biosynthesis; thiamine phosphate from 4-amino-2-methyl-5-diphosphomethylpyrimidine and 4-methyl-5-(2-phosphoethyl)-thiazole: step 1/1.</text>
</comment>
<dbReference type="InterPro" id="IPR004305">
    <property type="entry name" value="Thiaminase-2/PQQC"/>
</dbReference>
<comment type="catalytic activity">
    <reaction evidence="19">
        <text>2-[(2R,5Z)-2-carboxy-4-methylthiazol-5(2H)-ylidene]ethyl phosphate + 4-amino-2-methyl-5-(diphosphooxymethyl)pyrimidine + 2 H(+) = thiamine phosphate + CO2 + diphosphate</text>
        <dbReference type="Rhea" id="RHEA:47844"/>
        <dbReference type="ChEBI" id="CHEBI:15378"/>
        <dbReference type="ChEBI" id="CHEBI:16526"/>
        <dbReference type="ChEBI" id="CHEBI:33019"/>
        <dbReference type="ChEBI" id="CHEBI:37575"/>
        <dbReference type="ChEBI" id="CHEBI:57841"/>
        <dbReference type="ChEBI" id="CHEBI:62899"/>
        <dbReference type="EC" id="2.5.1.3"/>
    </reaction>
</comment>
<evidence type="ECO:0000256" key="8">
    <source>
        <dbReference type="ARBA" id="ARBA00012135"/>
    </source>
</evidence>
<evidence type="ECO:0000313" key="28">
    <source>
        <dbReference type="Proteomes" id="UP001226160"/>
    </source>
</evidence>
<comment type="catalytic activity">
    <reaction evidence="1">
        <text>4-amino-5-hydroxymethyl-2-methylpyrimidine + ATP = 4-amino-2-methyl-5-(phosphooxymethyl)pyrimidine + ADP + H(+)</text>
        <dbReference type="Rhea" id="RHEA:23096"/>
        <dbReference type="ChEBI" id="CHEBI:15378"/>
        <dbReference type="ChEBI" id="CHEBI:16892"/>
        <dbReference type="ChEBI" id="CHEBI:30616"/>
        <dbReference type="ChEBI" id="CHEBI:58354"/>
        <dbReference type="ChEBI" id="CHEBI:456216"/>
        <dbReference type="EC" id="2.7.1.49"/>
    </reaction>
</comment>
<dbReference type="GO" id="GO:0008902">
    <property type="term" value="F:hydroxymethylpyrimidine kinase activity"/>
    <property type="evidence" value="ECO:0007669"/>
    <property type="project" value="UniProtKB-EC"/>
</dbReference>
<evidence type="ECO:0000256" key="11">
    <source>
        <dbReference type="ARBA" id="ARBA00022679"/>
    </source>
</evidence>
<dbReference type="Gene3D" id="1.20.910.10">
    <property type="entry name" value="Heme oxygenase-like"/>
    <property type="match status" value="1"/>
</dbReference>
<dbReference type="InterPro" id="IPR004399">
    <property type="entry name" value="HMP/HMP-P_kinase_dom"/>
</dbReference>
<feature type="domain" description="Thiaminase-2/PQQC" evidence="24">
    <location>
        <begin position="326"/>
        <end position="521"/>
    </location>
</feature>
<dbReference type="Gene3D" id="3.40.1190.20">
    <property type="match status" value="1"/>
</dbReference>
<comment type="function">
    <text evidence="4">Condenses 4-methyl-5-(beta-hydroxyethyl)thiazole monophosphate (THZ-P) and 2-methyl-4-amino-5-hydroxymethyl pyrimidine pyrophosphate (HMP-PP) to form thiamine monophosphate (TMP).</text>
</comment>
<comment type="cofactor">
    <cofactor evidence="3">
        <name>Mg(2+)</name>
        <dbReference type="ChEBI" id="CHEBI:18420"/>
    </cofactor>
</comment>
<comment type="catalytic activity">
    <reaction evidence="17">
        <text>4-methyl-5-(2-phosphooxyethyl)-thiazole + 4-amino-2-methyl-5-(diphosphooxymethyl)pyrimidine + H(+) = thiamine phosphate + diphosphate</text>
        <dbReference type="Rhea" id="RHEA:22328"/>
        <dbReference type="ChEBI" id="CHEBI:15378"/>
        <dbReference type="ChEBI" id="CHEBI:33019"/>
        <dbReference type="ChEBI" id="CHEBI:37575"/>
        <dbReference type="ChEBI" id="CHEBI:57841"/>
        <dbReference type="ChEBI" id="CHEBI:58296"/>
        <dbReference type="EC" id="2.5.1.3"/>
    </reaction>
</comment>